<protein>
    <recommendedName>
        <fullName evidence="3">NACHT domain-containing protein</fullName>
    </recommendedName>
</protein>
<dbReference type="PROSITE" id="PS50088">
    <property type="entry name" value="ANK_REPEAT"/>
    <property type="match status" value="3"/>
</dbReference>
<keyword evidence="5" id="KW-1185">Reference proteome</keyword>
<dbReference type="GO" id="GO:0003824">
    <property type="term" value="F:catalytic activity"/>
    <property type="evidence" value="ECO:0007669"/>
    <property type="project" value="InterPro"/>
</dbReference>
<dbReference type="Pfam" id="PF22939">
    <property type="entry name" value="WHD_GPIID"/>
    <property type="match status" value="1"/>
</dbReference>
<dbReference type="Gene3D" id="1.25.40.20">
    <property type="entry name" value="Ankyrin repeat-containing domain"/>
    <property type="match status" value="1"/>
</dbReference>
<dbReference type="Gene3D" id="3.40.50.1580">
    <property type="entry name" value="Nucleoside phosphorylase domain"/>
    <property type="match status" value="1"/>
</dbReference>
<evidence type="ECO:0000256" key="2">
    <source>
        <dbReference type="PROSITE-ProRule" id="PRU00023"/>
    </source>
</evidence>
<feature type="repeat" description="ANK" evidence="2">
    <location>
        <begin position="804"/>
        <end position="836"/>
    </location>
</feature>
<dbReference type="SUPFAM" id="SSF52540">
    <property type="entry name" value="P-loop containing nucleoside triphosphate hydrolases"/>
    <property type="match status" value="1"/>
</dbReference>
<dbReference type="Pfam" id="PF24883">
    <property type="entry name" value="NPHP3_N"/>
    <property type="match status" value="1"/>
</dbReference>
<dbReference type="InterPro" id="IPR007111">
    <property type="entry name" value="NACHT_NTPase"/>
</dbReference>
<dbReference type="Pfam" id="PF13606">
    <property type="entry name" value="Ank_3"/>
    <property type="match status" value="1"/>
</dbReference>
<feature type="repeat" description="ANK" evidence="2">
    <location>
        <begin position="870"/>
        <end position="895"/>
    </location>
</feature>
<evidence type="ECO:0000313" key="4">
    <source>
        <dbReference type="EMBL" id="KAF9884290.1"/>
    </source>
</evidence>
<dbReference type="InterPro" id="IPR035994">
    <property type="entry name" value="Nucleoside_phosphorylase_sf"/>
</dbReference>
<evidence type="ECO:0000256" key="1">
    <source>
        <dbReference type="ARBA" id="ARBA00022737"/>
    </source>
</evidence>
<dbReference type="SUPFAM" id="SSF53167">
    <property type="entry name" value="Purine and uridine phosphorylases"/>
    <property type="match status" value="1"/>
</dbReference>
<dbReference type="InterPro" id="IPR027417">
    <property type="entry name" value="P-loop_NTPase"/>
</dbReference>
<dbReference type="InterPro" id="IPR002110">
    <property type="entry name" value="Ankyrin_rpt"/>
</dbReference>
<keyword evidence="2" id="KW-0040">ANK repeat</keyword>
<evidence type="ECO:0000259" key="3">
    <source>
        <dbReference type="PROSITE" id="PS50837"/>
    </source>
</evidence>
<comment type="caution">
    <text evidence="4">The sequence shown here is derived from an EMBL/GenBank/DDBJ whole genome shotgun (WGS) entry which is preliminary data.</text>
</comment>
<dbReference type="EMBL" id="VCAU01000127">
    <property type="protein sequence ID" value="KAF9884290.1"/>
    <property type="molecule type" value="Genomic_DNA"/>
</dbReference>
<feature type="repeat" description="ANK" evidence="2">
    <location>
        <begin position="837"/>
        <end position="869"/>
    </location>
</feature>
<dbReference type="InterPro" id="IPR054471">
    <property type="entry name" value="GPIID_WHD"/>
</dbReference>
<feature type="domain" description="NACHT" evidence="3">
    <location>
        <begin position="334"/>
        <end position="483"/>
    </location>
</feature>
<organism evidence="4 5">
    <name type="scientific">Aspergillus nanangensis</name>
    <dbReference type="NCBI Taxonomy" id="2582783"/>
    <lineage>
        <taxon>Eukaryota</taxon>
        <taxon>Fungi</taxon>
        <taxon>Dikarya</taxon>
        <taxon>Ascomycota</taxon>
        <taxon>Pezizomycotina</taxon>
        <taxon>Eurotiomycetes</taxon>
        <taxon>Eurotiomycetidae</taxon>
        <taxon>Eurotiales</taxon>
        <taxon>Aspergillaceae</taxon>
        <taxon>Aspergillus</taxon>
        <taxon>Aspergillus subgen. Circumdati</taxon>
    </lineage>
</organism>
<reference evidence="4" key="1">
    <citation type="journal article" date="2019" name="Beilstein J. Org. Chem.">
        <title>Nanangenines: drimane sesquiterpenoids as the dominant metabolite cohort of a novel Australian fungus, Aspergillus nanangensis.</title>
        <authorList>
            <person name="Lacey H.J."/>
            <person name="Gilchrist C.L.M."/>
            <person name="Crombie A."/>
            <person name="Kalaitzis J.A."/>
            <person name="Vuong D."/>
            <person name="Rutledge P.J."/>
            <person name="Turner P."/>
            <person name="Pitt J.I."/>
            <person name="Lacey E."/>
            <person name="Chooi Y.H."/>
            <person name="Piggott A.M."/>
        </authorList>
    </citation>
    <scope>NUCLEOTIDE SEQUENCE</scope>
    <source>
        <strain evidence="4">MST-FP2251</strain>
    </source>
</reference>
<evidence type="ECO:0000313" key="5">
    <source>
        <dbReference type="Proteomes" id="UP001194746"/>
    </source>
</evidence>
<dbReference type="PANTHER" id="PTHR10039">
    <property type="entry name" value="AMELOGENIN"/>
    <property type="match status" value="1"/>
</dbReference>
<dbReference type="InterPro" id="IPR056884">
    <property type="entry name" value="NPHP3-like_N"/>
</dbReference>
<gene>
    <name evidence="4" type="ORF">FE257_001920</name>
</gene>
<reference evidence="4" key="2">
    <citation type="submission" date="2020-02" db="EMBL/GenBank/DDBJ databases">
        <authorList>
            <person name="Gilchrist C.L.M."/>
            <person name="Chooi Y.-H."/>
        </authorList>
    </citation>
    <scope>NUCLEOTIDE SEQUENCE</scope>
    <source>
        <strain evidence="4">MST-FP2251</strain>
    </source>
</reference>
<dbReference type="SUPFAM" id="SSF48403">
    <property type="entry name" value="Ankyrin repeat"/>
    <property type="match status" value="1"/>
</dbReference>
<dbReference type="PROSITE" id="PS50837">
    <property type="entry name" value="NACHT"/>
    <property type="match status" value="1"/>
</dbReference>
<sequence>MYGDSALECQEMDIFGPFDLGHDWLVHLQALIHKSMEFELNCFAFSVTLRLQIWDIMAVILLIRRFTPLCHSILVEKHSEHVGTPQLHGLNLSLYLEELQTDPLSQLPLRKQCYHEIHESNVCIQGCSNVYTLGSIRNHNVVVVVLPAGQTGTASAAAVASEMHSTFRSIDYALLIGVAGGAPGHNRDIRLGDVVVSMPSAGTSGVVAYDSVKDYSDGKRELINGLNIPPIALLSAANVLRQTHRTLDYLAHITQIVENDPRFRSPVIRSAVRLPPMANTRLDVDAVLERLFVCRPEVDRRNLIDIKGKRAPGTCEWVIKDPKYLNWVAETTSEVLVVTGSAGQGKTMLSIHLTEVLEGVTMKNNGVLLYFFCSSKDANHNTETAILKGLLYQLLQRYPHLFKLVRQHFTTPKLQDQTISDITLLWKIFDHLLRNGGLGPVYCVVDGLDECDIVSTSQLLAEIRHLREVPVPRLSLLLLCRTGPCWIESMLGLFPRMDLDSVQTASARDDMEKYIAYQIAQIQMNAKLSKSTLERVRIVLQNGAPGARLWVQLVAQTLQGKTEAEVNDYIRDVPKGIDGIYRRTVSLIPNEQHVAPIIHWVSLSRRAVTISELIAATGVVASERQSAQEIIKSRIKSCRPMISIDSNDTVSLVHQSAKDYLRKHDPHSTRTGGFFATEDKHMNLARACLDSIHRELGISNVVKNPQKDTLLRYAIAYLPDHLKLWSDSVDHVLDLSGSFFQDKSPLRTRWWKAYWKHARYGEAPMSFTLLHFAAYFDLTGLARQLLKAKTALPFKNPTRRVDSYGRTPLFWAASRSNQPIMDLLLRNGAEVNARDHNKMTALHLAAQERHTGAIPFLLRNGANLALKDRRGNTPLTMAIKIGSREVIRLLLTQNSMPQSQFRKCLPGLPSDWLFKNKRAPEDELVKLQYWFLFGDWGKLFQRYLPLAGGLSALLRSQLLSKITEKVVYNTLRRYEATDGEMVLDLLTNGDCSKLMEEAVDLAEDLLNAHGPRRMERLWGTMFGPGFRVQEENKSLIDMVVQSCSLGVATACRMKKRDVVDTVTNIAAQGFYYGYQNGYLEIVQTICHRFMSELTASLMTQDTSQSTNLISVGVNLYVAIQDVGDKGFEKEISIIWVGTVREMFRGNLKERAIQSFAAGCLDELCYRVQRHEIRRIKRHIATISTLAELGGQEFADTWAIIIGTVMHRMIVREQTEEVLRPVMEEWVGQLNFWRLQVLAEFLVQAKQSQTPLPSFLAPFVPDVLVEFEKLGLGGGLKREYLRFSAGA</sequence>
<proteinExistence type="predicted"/>
<dbReference type="GO" id="GO:0009116">
    <property type="term" value="P:nucleoside metabolic process"/>
    <property type="evidence" value="ECO:0007669"/>
    <property type="project" value="InterPro"/>
</dbReference>
<dbReference type="SMART" id="SM00248">
    <property type="entry name" value="ANK"/>
    <property type="match status" value="4"/>
</dbReference>
<keyword evidence="1" id="KW-0677">Repeat</keyword>
<dbReference type="InterPro" id="IPR036770">
    <property type="entry name" value="Ankyrin_rpt-contain_sf"/>
</dbReference>
<dbReference type="Pfam" id="PF12796">
    <property type="entry name" value="Ank_2"/>
    <property type="match status" value="1"/>
</dbReference>
<dbReference type="PROSITE" id="PS50297">
    <property type="entry name" value="ANK_REP_REGION"/>
    <property type="match status" value="3"/>
</dbReference>
<accession>A0AAD4GPC1</accession>
<name>A0AAD4GPC1_ASPNN</name>
<dbReference type="PANTHER" id="PTHR10039:SF14">
    <property type="entry name" value="NACHT DOMAIN-CONTAINING PROTEIN"/>
    <property type="match status" value="1"/>
</dbReference>
<dbReference type="Proteomes" id="UP001194746">
    <property type="component" value="Unassembled WGS sequence"/>
</dbReference>